<dbReference type="HOGENOM" id="CLU_1578522_0_0_1"/>
<keyword evidence="3" id="KW-1185">Reference proteome</keyword>
<evidence type="ECO:0000313" key="2">
    <source>
        <dbReference type="EMBL" id="EMR64552.1"/>
    </source>
</evidence>
<accession>M7SK50</accession>
<feature type="signal peptide" evidence="1">
    <location>
        <begin position="1"/>
        <end position="21"/>
    </location>
</feature>
<dbReference type="Proteomes" id="UP000012174">
    <property type="component" value="Unassembled WGS sequence"/>
</dbReference>
<proteinExistence type="predicted"/>
<evidence type="ECO:0000313" key="3">
    <source>
        <dbReference type="Proteomes" id="UP000012174"/>
    </source>
</evidence>
<dbReference type="EMBL" id="KB707048">
    <property type="protein sequence ID" value="EMR64552.1"/>
    <property type="molecule type" value="Genomic_DNA"/>
</dbReference>
<reference evidence="3" key="1">
    <citation type="journal article" date="2013" name="Genome Announc.">
        <title>Draft genome sequence of the grapevine dieback fungus Eutypa lata UCR-EL1.</title>
        <authorList>
            <person name="Blanco-Ulate B."/>
            <person name="Rolshausen P.E."/>
            <person name="Cantu D."/>
        </authorList>
    </citation>
    <scope>NUCLEOTIDE SEQUENCE [LARGE SCALE GENOMIC DNA]</scope>
    <source>
        <strain evidence="3">UCR-EL1</strain>
    </source>
</reference>
<name>M7SK50_EUTLA</name>
<dbReference type="KEGG" id="ela:UCREL1_8490"/>
<gene>
    <name evidence="2" type="ORF">UCREL1_8490</name>
</gene>
<protein>
    <submittedName>
        <fullName evidence="2">Uncharacterized protein</fullName>
    </submittedName>
</protein>
<organism evidence="2 3">
    <name type="scientific">Eutypa lata (strain UCR-EL1)</name>
    <name type="common">Grapevine dieback disease fungus</name>
    <name type="synonym">Eutypa armeniacae</name>
    <dbReference type="NCBI Taxonomy" id="1287681"/>
    <lineage>
        <taxon>Eukaryota</taxon>
        <taxon>Fungi</taxon>
        <taxon>Dikarya</taxon>
        <taxon>Ascomycota</taxon>
        <taxon>Pezizomycotina</taxon>
        <taxon>Sordariomycetes</taxon>
        <taxon>Xylariomycetidae</taxon>
        <taxon>Xylariales</taxon>
        <taxon>Diatrypaceae</taxon>
        <taxon>Eutypa</taxon>
    </lineage>
</organism>
<evidence type="ECO:0000256" key="1">
    <source>
        <dbReference type="SAM" id="SignalP"/>
    </source>
</evidence>
<keyword evidence="1" id="KW-0732">Signal</keyword>
<feature type="chain" id="PRO_5004084696" evidence="1">
    <location>
        <begin position="22"/>
        <end position="169"/>
    </location>
</feature>
<sequence length="169" mass="18189">MLFLTLLTAAGFTAIPTGAVAVPRQDADQVFHIPYTHAYSPSGRPGLDPYCSVNFTITDVATDTTTQCYGQRGPCAYSTPEPPPEKPLDKDHPAECDDPSFSFYVTSWQYVSNYSIVVSHAVDGGVHTGPSGPLDYETYRDSFHESCAASGFCDAVIINATNPIVIPFA</sequence>
<dbReference type="AlphaFoldDB" id="M7SK50"/>